<evidence type="ECO:0000313" key="2">
    <source>
        <dbReference type="EMBL" id="KPH88715.1"/>
    </source>
</evidence>
<reference evidence="2 3" key="1">
    <citation type="submission" date="2015-07" db="EMBL/GenBank/DDBJ databases">
        <title>Draft Genome Sequence of Komagataeibacter intermedius Strain AF2, Isolated from Kombucha Tea.</title>
        <authorList>
            <person name="Santos R.A."/>
            <person name="Berretta A.A."/>
            <person name="Barud H.S."/>
            <person name="Ribeiro S.J."/>
            <person name="Gonzalez-Garcia L.N."/>
            <person name="Zucchi T.D."/>
            <person name="Goldman G.H."/>
            <person name="Riano-Pachon D.M."/>
        </authorList>
    </citation>
    <scope>NUCLEOTIDE SEQUENCE [LARGE SCALE GENOMIC DNA]</scope>
    <source>
        <strain evidence="2 3">AF2</strain>
    </source>
</reference>
<dbReference type="Proteomes" id="UP000031553">
    <property type="component" value="Unassembled WGS sequence"/>
</dbReference>
<feature type="transmembrane region" description="Helical" evidence="1">
    <location>
        <begin position="123"/>
        <end position="148"/>
    </location>
</feature>
<dbReference type="EMBL" id="JUFX02000013">
    <property type="protein sequence ID" value="KPH88715.1"/>
    <property type="molecule type" value="Genomic_DNA"/>
</dbReference>
<name>A0A0N1N7M0_9PROT</name>
<accession>A0A0N1N7M0</accession>
<keyword evidence="1" id="KW-0812">Transmembrane</keyword>
<dbReference type="AlphaFoldDB" id="A0A0N1N7M0"/>
<evidence type="ECO:0000256" key="1">
    <source>
        <dbReference type="SAM" id="Phobius"/>
    </source>
</evidence>
<dbReference type="OrthoDB" id="128991at2"/>
<feature type="transmembrane region" description="Helical" evidence="1">
    <location>
        <begin position="265"/>
        <end position="289"/>
    </location>
</feature>
<feature type="transmembrane region" description="Helical" evidence="1">
    <location>
        <begin position="21"/>
        <end position="45"/>
    </location>
</feature>
<feature type="transmembrane region" description="Helical" evidence="1">
    <location>
        <begin position="324"/>
        <end position="344"/>
    </location>
</feature>
<feature type="transmembrane region" description="Helical" evidence="1">
    <location>
        <begin position="88"/>
        <end position="116"/>
    </location>
</feature>
<feature type="transmembrane region" description="Helical" evidence="1">
    <location>
        <begin position="356"/>
        <end position="377"/>
    </location>
</feature>
<dbReference type="RefSeq" id="WP_141654695.1">
    <property type="nucleotide sequence ID" value="NZ_JUFX02000013.1"/>
</dbReference>
<protein>
    <recommendedName>
        <fullName evidence="4">Glycosyltransferase RgtA/B/C/D-like domain-containing protein</fullName>
    </recommendedName>
</protein>
<organism evidence="2 3">
    <name type="scientific">Komagataeibacter intermedius AF2</name>
    <dbReference type="NCBI Taxonomy" id="1458464"/>
    <lineage>
        <taxon>Bacteria</taxon>
        <taxon>Pseudomonadati</taxon>
        <taxon>Pseudomonadota</taxon>
        <taxon>Alphaproteobacteria</taxon>
        <taxon>Acetobacterales</taxon>
        <taxon>Acetobacteraceae</taxon>
        <taxon>Komagataeibacter</taxon>
    </lineage>
</organism>
<keyword evidence="1" id="KW-1133">Transmembrane helix</keyword>
<keyword evidence="1" id="KW-0472">Membrane</keyword>
<evidence type="ECO:0000313" key="3">
    <source>
        <dbReference type="Proteomes" id="UP000031553"/>
    </source>
</evidence>
<feature type="transmembrane region" description="Helical" evidence="1">
    <location>
        <begin position="189"/>
        <end position="218"/>
    </location>
</feature>
<sequence length="496" mass="54006">MNNKNHTENMNRIVEKITTKNYICIFLGIFFVCVLLAPHVAFITAHVSLSSNEGWNAYLAQRAIGLDHAPLYPPSDQMVFNNYPPSSFYVVGLFGWLVGDMIVAGRIISLLALLYCAWATGRIVLACGGTRAGAWLAGLLVMIYSAVFYSDYVAMDDPQWLGQAVIMTGFMVLLGNGREPGGAGAWRPFCAGFIMVAGLTFKHNILALPVAVLVWLLLTNRRHAVAWMGGCLLSLCLLGGVYYASFGPDFVQGVLGHKRIFRAYGLLKGLGNVLGLSGMVASCAFVPWLRLRHRYGLLLGLYLALAAASAIVQRTGMGVSHNACFEALIAASLCAGLAMSSLATGARMIGRVPARIVLVGMVGLNLLPVMVSMPAYVPYLYRVSVTSIANHLDASNETVAAVRAIDGNVACETLALCYWAHKPVVMDFFNYSQHVAVTHDATALERVVDRHDVAAFVSNSLFDTQEDVWEFTDLWRIIRARYTHARLQGVAYIVTP</sequence>
<feature type="transmembrane region" description="Helical" evidence="1">
    <location>
        <begin position="295"/>
        <end position="312"/>
    </location>
</feature>
<evidence type="ECO:0008006" key="4">
    <source>
        <dbReference type="Google" id="ProtNLM"/>
    </source>
</evidence>
<gene>
    <name evidence="2" type="ORF">GLUCOINTEAF2_0201479</name>
</gene>
<comment type="caution">
    <text evidence="2">The sequence shown here is derived from an EMBL/GenBank/DDBJ whole genome shotgun (WGS) entry which is preliminary data.</text>
</comment>
<feature type="transmembrane region" description="Helical" evidence="1">
    <location>
        <begin position="224"/>
        <end position="244"/>
    </location>
</feature>
<proteinExistence type="predicted"/>